<gene>
    <name evidence="1" type="ORF">CLAFUR5_05996</name>
</gene>
<dbReference type="EMBL" id="CP090167">
    <property type="protein sequence ID" value="UJO17459.1"/>
    <property type="molecule type" value="Genomic_DNA"/>
</dbReference>
<reference evidence="1" key="2">
    <citation type="journal article" date="2022" name="Microb. Genom.">
        <title>A chromosome-scale genome assembly of the tomato pathogen Cladosporium fulvum reveals a compartmentalized genome architecture and the presence of a dispensable chromosome.</title>
        <authorList>
            <person name="Zaccaron A.Z."/>
            <person name="Chen L.H."/>
            <person name="Samaras A."/>
            <person name="Stergiopoulos I."/>
        </authorList>
    </citation>
    <scope>NUCLEOTIDE SEQUENCE</scope>
    <source>
        <strain evidence="1">Race5_Kim</strain>
    </source>
</reference>
<dbReference type="RefSeq" id="XP_047761825.1">
    <property type="nucleotide sequence ID" value="XM_047905144.1"/>
</dbReference>
<evidence type="ECO:0000313" key="2">
    <source>
        <dbReference type="Proteomes" id="UP000756132"/>
    </source>
</evidence>
<organism evidence="1 2">
    <name type="scientific">Passalora fulva</name>
    <name type="common">Tomato leaf mold</name>
    <name type="synonym">Cladosporium fulvum</name>
    <dbReference type="NCBI Taxonomy" id="5499"/>
    <lineage>
        <taxon>Eukaryota</taxon>
        <taxon>Fungi</taxon>
        <taxon>Dikarya</taxon>
        <taxon>Ascomycota</taxon>
        <taxon>Pezizomycotina</taxon>
        <taxon>Dothideomycetes</taxon>
        <taxon>Dothideomycetidae</taxon>
        <taxon>Mycosphaerellales</taxon>
        <taxon>Mycosphaerellaceae</taxon>
        <taxon>Fulvia</taxon>
    </lineage>
</organism>
<keyword evidence="2" id="KW-1185">Reference proteome</keyword>
<accession>A0A9Q8P8Q2</accession>
<protein>
    <submittedName>
        <fullName evidence="1">Uncharacterized protein</fullName>
    </submittedName>
</protein>
<name>A0A9Q8P8Q2_PASFU</name>
<dbReference type="Proteomes" id="UP000756132">
    <property type="component" value="Chromosome 5"/>
</dbReference>
<reference evidence="1" key="1">
    <citation type="submission" date="2021-12" db="EMBL/GenBank/DDBJ databases">
        <authorList>
            <person name="Zaccaron A."/>
            <person name="Stergiopoulos I."/>
        </authorList>
    </citation>
    <scope>NUCLEOTIDE SEQUENCE</scope>
    <source>
        <strain evidence="1">Race5_Kim</strain>
    </source>
</reference>
<proteinExistence type="predicted"/>
<dbReference type="KEGG" id="ffu:CLAFUR5_05996"/>
<dbReference type="AlphaFoldDB" id="A0A9Q8P8Q2"/>
<dbReference type="GeneID" id="71985874"/>
<evidence type="ECO:0000313" key="1">
    <source>
        <dbReference type="EMBL" id="UJO17459.1"/>
    </source>
</evidence>
<sequence length="123" mass="14199">MTTDSKVALARLLTRADEFLTFLDEHWYAKLPRREDDTIIYSNRSYAIMRTFDNERKKLTHGRMGKTKRVKVLTPDDVIAMIDGFKGVLHCAFFNATILVSRDLNLSYEVKVRRALESGQQSA</sequence>